<dbReference type="GO" id="GO:0140662">
    <property type="term" value="F:ATP-dependent protein folding chaperone"/>
    <property type="evidence" value="ECO:0007669"/>
    <property type="project" value="InterPro"/>
</dbReference>
<evidence type="ECO:0000313" key="22">
    <source>
        <dbReference type="EnsemblPlants" id="EMT23343"/>
    </source>
</evidence>
<evidence type="ECO:0000256" key="9">
    <source>
        <dbReference type="ARBA" id="ARBA00022741"/>
    </source>
</evidence>
<keyword evidence="11" id="KW-0067">ATP-binding</keyword>
<evidence type="ECO:0000256" key="20">
    <source>
        <dbReference type="PIRSR" id="PIRSR600823-5"/>
    </source>
</evidence>
<comment type="function">
    <text evidence="2">Removal of H(2)O(2), oxidation of toxic reductants, biosynthesis and degradation of lignin, suberization, auxin catabolism, response to environmental stresses such as wounding, pathogen attack and oxidative stress. These functions might be dependent on each isozyme/isoform in each plant tissue.</text>
</comment>
<evidence type="ECO:0000256" key="5">
    <source>
        <dbReference type="ARBA" id="ARBA00022559"/>
    </source>
</evidence>
<feature type="binding site" evidence="19">
    <location>
        <position position="98"/>
    </location>
    <ligand>
        <name>Ca(2+)</name>
        <dbReference type="ChEBI" id="CHEBI:29108"/>
        <label>1</label>
    </ligand>
</feature>
<feature type="disulfide bond" evidence="20">
    <location>
        <begin position="221"/>
        <end position="247"/>
    </location>
</feature>
<evidence type="ECO:0000256" key="4">
    <source>
        <dbReference type="ARBA" id="ARBA00022525"/>
    </source>
</evidence>
<dbReference type="GO" id="GO:0140825">
    <property type="term" value="F:lactoperoxidase activity"/>
    <property type="evidence" value="ECO:0007669"/>
    <property type="project" value="UniProtKB-EC"/>
</dbReference>
<dbReference type="EnsemblPlants" id="EMT23343">
    <property type="protein sequence ID" value="EMT23343"/>
    <property type="gene ID" value="F775_24337"/>
</dbReference>
<dbReference type="GO" id="GO:0042744">
    <property type="term" value="P:hydrogen peroxide catabolic process"/>
    <property type="evidence" value="ECO:0007669"/>
    <property type="project" value="UniProtKB-KW"/>
</dbReference>
<keyword evidence="14 20" id="KW-1015">Disulfide bond</keyword>
<keyword evidence="16" id="KW-0873">Pyrrolidone carboxylic acid</keyword>
<dbReference type="GO" id="GO:0006979">
    <property type="term" value="P:response to oxidative stress"/>
    <property type="evidence" value="ECO:0007669"/>
    <property type="project" value="InterPro"/>
</dbReference>
<feature type="binding site" evidence="18">
    <location>
        <position position="184"/>
    </location>
    <ligand>
        <name>substrate</name>
    </ligand>
</feature>
<evidence type="ECO:0000256" key="12">
    <source>
        <dbReference type="ARBA" id="ARBA00023002"/>
    </source>
</evidence>
<keyword evidence="17" id="KW-0376">Hydrogen peroxide</keyword>
<organism evidence="22">
    <name type="scientific">Aegilops tauschii</name>
    <name type="common">Tausch's goatgrass</name>
    <name type="synonym">Aegilops squarrosa</name>
    <dbReference type="NCBI Taxonomy" id="37682"/>
    <lineage>
        <taxon>Eukaryota</taxon>
        <taxon>Viridiplantae</taxon>
        <taxon>Streptophyta</taxon>
        <taxon>Embryophyta</taxon>
        <taxon>Tracheophyta</taxon>
        <taxon>Spermatophyta</taxon>
        <taxon>Magnoliopsida</taxon>
        <taxon>Liliopsida</taxon>
        <taxon>Poales</taxon>
        <taxon>Poaceae</taxon>
        <taxon>BOP clade</taxon>
        <taxon>Pooideae</taxon>
        <taxon>Triticodae</taxon>
        <taxon>Triticeae</taxon>
        <taxon>Triticinae</taxon>
        <taxon>Aegilops</taxon>
    </lineage>
</organism>
<dbReference type="InterPro" id="IPR010255">
    <property type="entry name" value="Haem_peroxidase_sf"/>
</dbReference>
<dbReference type="InterPro" id="IPR002016">
    <property type="entry name" value="Haem_peroxidase"/>
</dbReference>
<keyword evidence="5" id="KW-0575">Peroxidase</keyword>
<evidence type="ECO:0000256" key="19">
    <source>
        <dbReference type="PIRSR" id="PIRSR600823-3"/>
    </source>
</evidence>
<protein>
    <submittedName>
        <fullName evidence="22">Peroxidase</fullName>
    </submittedName>
</protein>
<keyword evidence="9" id="KW-0547">Nucleotide-binding</keyword>
<dbReference type="AlphaFoldDB" id="M8BNF0"/>
<keyword evidence="13 19" id="KW-0408">Iron</keyword>
<keyword evidence="8" id="KW-0732">Signal</keyword>
<feature type="binding site" evidence="19">
    <location>
        <position position="102"/>
    </location>
    <ligand>
        <name>Ca(2+)</name>
        <dbReference type="ChEBI" id="CHEBI:29108"/>
        <label>1</label>
    </ligand>
</feature>
<sequence>MAMGSASCISLVVLVALATAASGQLSSTFYDTSCPRALATIKTPPPASAPPKGRRGARREQRPPHGCLPAQAALPRLLCPSKAVMHLFCCLAWNKTRGCDASVLLSGMEQNAGPNVGSLRGFSVIDSIKTQLESICKQPVSCADILTVAARDSVVALGGPSWTVPLGRRDSTTASASLANSDLPGPGSSRSQLEAAFLKKNLNTVDMVALSGAHTIGKAQCSNFRNRIYGGDTNINTAFATSLKANCPQSGGNSNLANLDTTTPNAFDNAYYTNLLSQKGLLHSDQVLFNNDTTDNTVRNFASNAAAFSSAFTTAMIKMGNIAPLTGTQGQIRLSCSKTNDNVGGSTLDVSVLSLKEGMLDVLMTRSDVHLSGDDFDRQLAGYFVELIQRTLLGKRLLVAQWRVKGGSLKAAGEKTSWERWKEARVRAPASLSPSFGGGGGICGVGKIGWGRGGRGGGARDRGDNPRIGCSARLLLECERAKRALSDHDQHQVGVEVKGLLNDVHLSETLTRALFEELNKDRF</sequence>
<keyword evidence="7 19" id="KW-0479">Metal-binding</keyword>
<feature type="domain" description="Plant heme peroxidase family profile" evidence="21">
    <location>
        <begin position="97"/>
        <end position="340"/>
    </location>
</feature>
<dbReference type="CDD" id="cd00693">
    <property type="entry name" value="secretory_peroxidase"/>
    <property type="match status" value="1"/>
</dbReference>
<feature type="disulfide bond" evidence="20">
    <location>
        <begin position="142"/>
        <end position="336"/>
    </location>
</feature>
<feature type="binding site" evidence="19">
    <location>
        <position position="268"/>
    </location>
    <ligand>
        <name>Ca(2+)</name>
        <dbReference type="ChEBI" id="CHEBI:29108"/>
        <label>2</label>
    </ligand>
</feature>
<feature type="binding site" evidence="19">
    <location>
        <position position="100"/>
    </location>
    <ligand>
        <name>Ca(2+)</name>
        <dbReference type="ChEBI" id="CHEBI:29108"/>
        <label>1</label>
    </ligand>
</feature>
<evidence type="ECO:0000256" key="11">
    <source>
        <dbReference type="ARBA" id="ARBA00022840"/>
    </source>
</evidence>
<dbReference type="Gene3D" id="3.30.420.40">
    <property type="match status" value="1"/>
</dbReference>
<keyword evidence="12" id="KW-0560">Oxidoreductase</keyword>
<dbReference type="Gene3D" id="3.90.640.10">
    <property type="entry name" value="Actin, Chain A, domain 4"/>
    <property type="match status" value="1"/>
</dbReference>
<keyword evidence="10 19" id="KW-0106">Calcium</keyword>
<dbReference type="PROSITE" id="PS50873">
    <property type="entry name" value="PEROXIDASE_4"/>
    <property type="match status" value="1"/>
</dbReference>
<dbReference type="PROSITE" id="PS00435">
    <property type="entry name" value="PEROXIDASE_1"/>
    <property type="match status" value="1"/>
</dbReference>
<dbReference type="InterPro" id="IPR043129">
    <property type="entry name" value="ATPase_NBD"/>
</dbReference>
<keyword evidence="4" id="KW-0964">Secreted</keyword>
<comment type="catalytic activity">
    <reaction evidence="1">
        <text>2 a phenolic donor + H2O2 = 2 a phenolic radical donor + 2 H2O</text>
        <dbReference type="Rhea" id="RHEA:56136"/>
        <dbReference type="ChEBI" id="CHEBI:15377"/>
        <dbReference type="ChEBI" id="CHEBI:16240"/>
        <dbReference type="ChEBI" id="CHEBI:139520"/>
        <dbReference type="ChEBI" id="CHEBI:139521"/>
        <dbReference type="EC" id="1.11.1.7"/>
    </reaction>
</comment>
<feature type="binding site" evidence="19">
    <location>
        <position position="260"/>
    </location>
    <ligand>
        <name>Ca(2+)</name>
        <dbReference type="ChEBI" id="CHEBI:29108"/>
        <label>2</label>
    </ligand>
</feature>
<dbReference type="GO" id="GO:0005524">
    <property type="term" value="F:ATP binding"/>
    <property type="evidence" value="ECO:0007669"/>
    <property type="project" value="UniProtKB-KW"/>
</dbReference>
<dbReference type="SUPFAM" id="SSF53067">
    <property type="entry name" value="Actin-like ATPase domain"/>
    <property type="match status" value="1"/>
</dbReference>
<dbReference type="ExpressionAtlas" id="M8BNF0">
    <property type="expression patterns" value="baseline"/>
</dbReference>
<dbReference type="Gene3D" id="1.10.420.10">
    <property type="entry name" value="Peroxidase, domain 2"/>
    <property type="match status" value="1"/>
</dbReference>
<evidence type="ECO:0000256" key="13">
    <source>
        <dbReference type="ARBA" id="ARBA00023004"/>
    </source>
</evidence>
<reference evidence="22" key="1">
    <citation type="submission" date="2015-06" db="UniProtKB">
        <authorList>
            <consortium name="EnsemblPlants"/>
        </authorList>
    </citation>
    <scope>IDENTIFICATION</scope>
</reference>
<evidence type="ECO:0000256" key="16">
    <source>
        <dbReference type="ARBA" id="ARBA00023283"/>
    </source>
</evidence>
<dbReference type="PANTHER" id="PTHR31388">
    <property type="entry name" value="PEROXIDASE 72-RELATED"/>
    <property type="match status" value="1"/>
</dbReference>
<dbReference type="InterPro" id="IPR000823">
    <property type="entry name" value="Peroxidase_pln"/>
</dbReference>
<dbReference type="Gene3D" id="1.10.520.10">
    <property type="match status" value="1"/>
</dbReference>
<feature type="binding site" description="axial binding residue" evidence="19">
    <location>
        <position position="214"/>
    </location>
    <ligand>
        <name>heme b</name>
        <dbReference type="ChEBI" id="CHEBI:60344"/>
    </ligand>
    <ligandPart>
        <name>Fe</name>
        <dbReference type="ChEBI" id="CHEBI:18248"/>
    </ligandPart>
</feature>
<evidence type="ECO:0000256" key="17">
    <source>
        <dbReference type="ARBA" id="ARBA00023324"/>
    </source>
</evidence>
<dbReference type="GO" id="GO:0020037">
    <property type="term" value="F:heme binding"/>
    <property type="evidence" value="ECO:0007669"/>
    <property type="project" value="InterPro"/>
</dbReference>
<accession>M8BNF0</accession>
<comment type="similarity">
    <text evidence="3">Belongs to the peroxidase family. Ascorbate peroxidase subfamily.</text>
</comment>
<dbReference type="PANTHER" id="PTHR31388:SF13">
    <property type="entry name" value="PEROXIDASE 2"/>
    <property type="match status" value="1"/>
</dbReference>
<comment type="cofactor">
    <cofactor evidence="19">
        <name>Ca(2+)</name>
        <dbReference type="ChEBI" id="CHEBI:29108"/>
    </cofactor>
    <text evidence="19">Binds 2 calcium ions per subunit.</text>
</comment>
<evidence type="ECO:0000256" key="14">
    <source>
        <dbReference type="ARBA" id="ARBA00023157"/>
    </source>
</evidence>
<evidence type="ECO:0000256" key="3">
    <source>
        <dbReference type="ARBA" id="ARBA00006873"/>
    </source>
</evidence>
<dbReference type="InterPro" id="IPR013126">
    <property type="entry name" value="Hsp_70_fam"/>
</dbReference>
<dbReference type="GO" id="GO:0046872">
    <property type="term" value="F:metal ion binding"/>
    <property type="evidence" value="ECO:0007669"/>
    <property type="project" value="UniProtKB-KW"/>
</dbReference>
<keyword evidence="15" id="KW-0325">Glycoprotein</keyword>
<evidence type="ECO:0000256" key="1">
    <source>
        <dbReference type="ARBA" id="ARBA00000189"/>
    </source>
</evidence>
<evidence type="ECO:0000259" key="21">
    <source>
        <dbReference type="PROSITE" id="PS50873"/>
    </source>
</evidence>
<evidence type="ECO:0000256" key="18">
    <source>
        <dbReference type="PIRSR" id="PIRSR600823-2"/>
    </source>
</evidence>
<feature type="binding site" evidence="19">
    <location>
        <position position="215"/>
    </location>
    <ligand>
        <name>Ca(2+)</name>
        <dbReference type="ChEBI" id="CHEBI:29108"/>
        <label>2</label>
    </ligand>
</feature>
<dbReference type="Pfam" id="PF00012">
    <property type="entry name" value="HSP70"/>
    <property type="match status" value="2"/>
</dbReference>
<evidence type="ECO:0000256" key="6">
    <source>
        <dbReference type="ARBA" id="ARBA00022617"/>
    </source>
</evidence>
<dbReference type="SUPFAM" id="SSF48113">
    <property type="entry name" value="Heme-dependent peroxidases"/>
    <property type="match status" value="1"/>
</dbReference>
<dbReference type="PRINTS" id="PR00458">
    <property type="entry name" value="PEROXIDASE"/>
</dbReference>
<evidence type="ECO:0000256" key="10">
    <source>
        <dbReference type="ARBA" id="ARBA00022837"/>
    </source>
</evidence>
<feature type="binding site" evidence="19">
    <location>
        <position position="263"/>
    </location>
    <ligand>
        <name>Ca(2+)</name>
        <dbReference type="ChEBI" id="CHEBI:29108"/>
        <label>2</label>
    </ligand>
</feature>
<dbReference type="PRINTS" id="PR00461">
    <property type="entry name" value="PLPEROXIDASE"/>
</dbReference>
<keyword evidence="6" id="KW-0349">Heme</keyword>
<evidence type="ECO:0000256" key="2">
    <source>
        <dbReference type="ARBA" id="ARBA00002322"/>
    </source>
</evidence>
<dbReference type="InterPro" id="IPR033905">
    <property type="entry name" value="Secretory_peroxidase"/>
</dbReference>
<evidence type="ECO:0000256" key="8">
    <source>
        <dbReference type="ARBA" id="ARBA00022729"/>
    </source>
</evidence>
<evidence type="ECO:0000256" key="15">
    <source>
        <dbReference type="ARBA" id="ARBA00023180"/>
    </source>
</evidence>
<dbReference type="FunFam" id="1.10.420.10:FF:000001">
    <property type="entry name" value="Peroxidase"/>
    <property type="match status" value="1"/>
</dbReference>
<evidence type="ECO:0000256" key="7">
    <source>
        <dbReference type="ARBA" id="ARBA00022723"/>
    </source>
</evidence>
<dbReference type="Pfam" id="PF00141">
    <property type="entry name" value="peroxidase"/>
    <property type="match status" value="1"/>
</dbReference>
<proteinExistence type="inferred from homology"/>
<comment type="cofactor">
    <cofactor evidence="19">
        <name>heme b</name>
        <dbReference type="ChEBI" id="CHEBI:60344"/>
    </cofactor>
    <text evidence="19">Binds 1 heme b (iron(II)-protoporphyrin IX) group per subunit.</text>
</comment>
<feature type="binding site" evidence="19">
    <location>
        <position position="109"/>
    </location>
    <ligand>
        <name>Ca(2+)</name>
        <dbReference type="ChEBI" id="CHEBI:29108"/>
        <label>1</label>
    </ligand>
</feature>
<dbReference type="InterPro" id="IPR019793">
    <property type="entry name" value="Peroxidases_heam-ligand_BS"/>
</dbReference>
<name>M8BNF0_AEGTA</name>